<comment type="caution">
    <text evidence="2">The sequence shown here is derived from an EMBL/GenBank/DDBJ whole genome shotgun (WGS) entry which is preliminary data.</text>
</comment>
<reference evidence="2 3" key="1">
    <citation type="journal article" date="2015" name="Genome Biol.">
        <title>Comparative genomics of Steinernema reveals deeply conserved gene regulatory networks.</title>
        <authorList>
            <person name="Dillman A.R."/>
            <person name="Macchietto M."/>
            <person name="Porter C.F."/>
            <person name="Rogers A."/>
            <person name="Williams B."/>
            <person name="Antoshechkin I."/>
            <person name="Lee M.M."/>
            <person name="Goodwin Z."/>
            <person name="Lu X."/>
            <person name="Lewis E.E."/>
            <person name="Goodrich-Blair H."/>
            <person name="Stock S.P."/>
            <person name="Adams B.J."/>
            <person name="Sternberg P.W."/>
            <person name="Mortazavi A."/>
        </authorList>
    </citation>
    <scope>NUCLEOTIDE SEQUENCE [LARGE SCALE GENOMIC DNA]</scope>
    <source>
        <strain evidence="2 3">ALL</strain>
    </source>
</reference>
<sequence>MAIIKLAVAFCFIAMVSGMSLNNLNTFGKFKVPHYNMFACNCRILDDFVEQHERRDSASAAAPTTVTPKVTTKKTPEVVIVHKSEFKKPQNSAFSFPRFLSFFSKTAYLNDWFTATKRDSPIEDDTPYIAGKLAAFGNTLSLLDRLDCTCEGNFLDVLKAQRFLRFSVTHA</sequence>
<protein>
    <submittedName>
        <fullName evidence="2">Uncharacterized protein</fullName>
    </submittedName>
</protein>
<keyword evidence="3" id="KW-1185">Reference proteome</keyword>
<evidence type="ECO:0000313" key="3">
    <source>
        <dbReference type="Proteomes" id="UP000298663"/>
    </source>
</evidence>
<dbReference type="Proteomes" id="UP000298663">
    <property type="component" value="Unassembled WGS sequence"/>
</dbReference>
<feature type="signal peptide" evidence="1">
    <location>
        <begin position="1"/>
        <end position="18"/>
    </location>
</feature>
<proteinExistence type="predicted"/>
<feature type="chain" id="PRO_5020539269" evidence="1">
    <location>
        <begin position="19"/>
        <end position="171"/>
    </location>
</feature>
<gene>
    <name evidence="2" type="ORF">L596_015925</name>
</gene>
<dbReference type="OrthoDB" id="5823719at2759"/>
<accession>A0A4U5NGG7</accession>
<keyword evidence="1" id="KW-0732">Signal</keyword>
<dbReference type="AlphaFoldDB" id="A0A4U5NGG7"/>
<name>A0A4U5NGG7_STECR</name>
<evidence type="ECO:0000256" key="1">
    <source>
        <dbReference type="SAM" id="SignalP"/>
    </source>
</evidence>
<dbReference type="EMBL" id="AZBU02000004">
    <property type="protein sequence ID" value="TKR82157.1"/>
    <property type="molecule type" value="Genomic_DNA"/>
</dbReference>
<evidence type="ECO:0000313" key="2">
    <source>
        <dbReference type="EMBL" id="TKR82157.1"/>
    </source>
</evidence>
<reference evidence="2 3" key="2">
    <citation type="journal article" date="2019" name="G3 (Bethesda)">
        <title>Hybrid Assembly of the Genome of the Entomopathogenic Nematode Steinernema carpocapsae Identifies the X-Chromosome.</title>
        <authorList>
            <person name="Serra L."/>
            <person name="Macchietto M."/>
            <person name="Macias-Munoz A."/>
            <person name="McGill C.J."/>
            <person name="Rodriguez I.M."/>
            <person name="Rodriguez B."/>
            <person name="Murad R."/>
            <person name="Mortazavi A."/>
        </authorList>
    </citation>
    <scope>NUCLEOTIDE SEQUENCE [LARGE SCALE GENOMIC DNA]</scope>
    <source>
        <strain evidence="2 3">ALL</strain>
    </source>
</reference>
<organism evidence="2 3">
    <name type="scientific">Steinernema carpocapsae</name>
    <name type="common">Entomopathogenic nematode</name>
    <dbReference type="NCBI Taxonomy" id="34508"/>
    <lineage>
        <taxon>Eukaryota</taxon>
        <taxon>Metazoa</taxon>
        <taxon>Ecdysozoa</taxon>
        <taxon>Nematoda</taxon>
        <taxon>Chromadorea</taxon>
        <taxon>Rhabditida</taxon>
        <taxon>Tylenchina</taxon>
        <taxon>Panagrolaimomorpha</taxon>
        <taxon>Strongyloidoidea</taxon>
        <taxon>Steinernematidae</taxon>
        <taxon>Steinernema</taxon>
    </lineage>
</organism>